<evidence type="ECO:0000256" key="2">
    <source>
        <dbReference type="ARBA" id="ARBA00022605"/>
    </source>
</evidence>
<name>A0ABS3KS36_9PROT</name>
<dbReference type="InterPro" id="IPR000965">
    <property type="entry name" value="GPR_dom"/>
</dbReference>
<evidence type="ECO:0000259" key="8">
    <source>
        <dbReference type="Pfam" id="PF00171"/>
    </source>
</evidence>
<dbReference type="RefSeq" id="WP_207416614.1">
    <property type="nucleotide sequence ID" value="NZ_CP061177.1"/>
</dbReference>
<dbReference type="EMBL" id="JACTNG010000004">
    <property type="protein sequence ID" value="MBO1079116.1"/>
    <property type="molecule type" value="Genomic_DNA"/>
</dbReference>
<evidence type="ECO:0000256" key="6">
    <source>
        <dbReference type="ARBA" id="ARBA00049024"/>
    </source>
</evidence>
<dbReference type="InterPro" id="IPR012134">
    <property type="entry name" value="Glu-5-SA_DH"/>
</dbReference>
<comment type="caution">
    <text evidence="9">The sequence shown here is derived from an EMBL/GenBank/DDBJ whole genome shotgun (WGS) entry which is preliminary data.</text>
</comment>
<dbReference type="CDD" id="cd07079">
    <property type="entry name" value="ALDH_F18-19_ProA-GPR"/>
    <property type="match status" value="1"/>
</dbReference>
<dbReference type="EC" id="1.2.1.41" evidence="7"/>
<comment type="subcellular location">
    <subcellularLocation>
        <location evidence="7">Cytoplasm</location>
    </subcellularLocation>
</comment>
<keyword evidence="7" id="KW-0963">Cytoplasm</keyword>
<dbReference type="Pfam" id="PF00171">
    <property type="entry name" value="Aldedh"/>
    <property type="match status" value="1"/>
</dbReference>
<dbReference type="NCBIfam" id="NF001221">
    <property type="entry name" value="PRK00197.1"/>
    <property type="match status" value="1"/>
</dbReference>
<dbReference type="PANTHER" id="PTHR11063:SF8">
    <property type="entry name" value="DELTA-1-PYRROLINE-5-CARBOXYLATE SYNTHASE"/>
    <property type="match status" value="1"/>
</dbReference>
<comment type="similarity">
    <text evidence="7">Belongs to the gamma-glutamyl phosphate reductase family.</text>
</comment>
<dbReference type="GO" id="GO:0004350">
    <property type="term" value="F:glutamate-5-semialdehyde dehydrogenase activity"/>
    <property type="evidence" value="ECO:0007669"/>
    <property type="project" value="UniProtKB-EC"/>
</dbReference>
<comment type="pathway">
    <text evidence="1 7">Amino-acid biosynthesis; L-proline biosynthesis; L-glutamate 5-semialdehyde from L-glutamate: step 2/2.</text>
</comment>
<evidence type="ECO:0000256" key="5">
    <source>
        <dbReference type="ARBA" id="ARBA00023002"/>
    </source>
</evidence>
<accession>A0ABS3KS36</accession>
<proteinExistence type="inferred from homology"/>
<keyword evidence="5 7" id="KW-0560">Oxidoreductase</keyword>
<dbReference type="InterPro" id="IPR015590">
    <property type="entry name" value="Aldehyde_DH_dom"/>
</dbReference>
<sequence length="421" mass="43661">MNAIADPIARQLQAVAEAARAAATLLARAPAEAKDAALRAAAAALRAGQDALLAANAADLAAHPDLAPAFRDRLTLNPARVESMAQGLEQVAALPDPVGRVLAEWTRPNGLVIRRVAQPLGVIGMIYESRPNVTADAGALCLKAGSAVLLRGGSESARSSAAIRACMAQGLREAGLPEAAVQTAPTQDRGFVGAMLAASGQIDLIIPRGGKGLVTRVMREARVPVLAHAEGLNHVYVDGAADPAMARAVVANGKMRRTGICGATETLLVDAAIAPALLPLLVTDLRALGCDFRADARARAILPELPAATEADFGTEWLDAVLSVAVVDGVEGALAHIRRFGTEFAESIVTEDAAVARRFLDETTSAVSLWNAPTQFCDGGEFGFGAEIGIATGRMHARGPVGLEQLCTYRYQVLGTGQTRP</sequence>
<dbReference type="Proteomes" id="UP001518989">
    <property type="component" value="Unassembled WGS sequence"/>
</dbReference>
<keyword evidence="4 7" id="KW-0521">NADP</keyword>
<keyword evidence="3 7" id="KW-0641">Proline biosynthesis</keyword>
<keyword evidence="10" id="KW-1185">Reference proteome</keyword>
<gene>
    <name evidence="7" type="primary">proA</name>
    <name evidence="9" type="ORF">IAI61_08745</name>
</gene>
<evidence type="ECO:0000256" key="4">
    <source>
        <dbReference type="ARBA" id="ARBA00022857"/>
    </source>
</evidence>
<evidence type="ECO:0000313" key="10">
    <source>
        <dbReference type="Proteomes" id="UP001518989"/>
    </source>
</evidence>
<dbReference type="NCBIfam" id="TIGR00407">
    <property type="entry name" value="proA"/>
    <property type="match status" value="1"/>
</dbReference>
<dbReference type="Gene3D" id="3.40.309.10">
    <property type="entry name" value="Aldehyde Dehydrogenase, Chain A, domain 2"/>
    <property type="match status" value="1"/>
</dbReference>
<evidence type="ECO:0000256" key="1">
    <source>
        <dbReference type="ARBA" id="ARBA00004985"/>
    </source>
</evidence>
<evidence type="ECO:0000256" key="3">
    <source>
        <dbReference type="ARBA" id="ARBA00022650"/>
    </source>
</evidence>
<reference evidence="9 10" key="1">
    <citation type="submission" date="2020-09" db="EMBL/GenBank/DDBJ databases">
        <title>Roseomonas.</title>
        <authorList>
            <person name="Zhu W."/>
        </authorList>
    </citation>
    <scope>NUCLEOTIDE SEQUENCE [LARGE SCALE GENOMIC DNA]</scope>
    <source>
        <strain evidence="9 10">573</strain>
    </source>
</reference>
<feature type="domain" description="Aldehyde dehydrogenase" evidence="8">
    <location>
        <begin position="9"/>
        <end position="288"/>
    </location>
</feature>
<comment type="function">
    <text evidence="7">Catalyzes the NADPH-dependent reduction of L-glutamate 5-phosphate into L-glutamate 5-semialdehyde and phosphate. The product spontaneously undergoes cyclization to form 1-pyrroline-5-carboxylate.</text>
</comment>
<keyword evidence="2 7" id="KW-0028">Amino-acid biosynthesis</keyword>
<evidence type="ECO:0000313" key="9">
    <source>
        <dbReference type="EMBL" id="MBO1079116.1"/>
    </source>
</evidence>
<comment type="catalytic activity">
    <reaction evidence="6 7">
        <text>L-glutamate 5-semialdehyde + phosphate + NADP(+) = L-glutamyl 5-phosphate + NADPH + H(+)</text>
        <dbReference type="Rhea" id="RHEA:19541"/>
        <dbReference type="ChEBI" id="CHEBI:15378"/>
        <dbReference type="ChEBI" id="CHEBI:43474"/>
        <dbReference type="ChEBI" id="CHEBI:57783"/>
        <dbReference type="ChEBI" id="CHEBI:58066"/>
        <dbReference type="ChEBI" id="CHEBI:58274"/>
        <dbReference type="ChEBI" id="CHEBI:58349"/>
        <dbReference type="EC" id="1.2.1.41"/>
    </reaction>
</comment>
<organism evidence="9 10">
    <name type="scientific">Roseomonas haemaphysalidis</name>
    <dbReference type="NCBI Taxonomy" id="2768162"/>
    <lineage>
        <taxon>Bacteria</taxon>
        <taxon>Pseudomonadati</taxon>
        <taxon>Pseudomonadota</taxon>
        <taxon>Alphaproteobacteria</taxon>
        <taxon>Acetobacterales</taxon>
        <taxon>Roseomonadaceae</taxon>
        <taxon>Roseomonas</taxon>
    </lineage>
</organism>
<evidence type="ECO:0000256" key="7">
    <source>
        <dbReference type="HAMAP-Rule" id="MF_00412"/>
    </source>
</evidence>
<dbReference type="PIRSF" id="PIRSF000151">
    <property type="entry name" value="GPR"/>
    <property type="match status" value="1"/>
</dbReference>
<dbReference type="SUPFAM" id="SSF53720">
    <property type="entry name" value="ALDH-like"/>
    <property type="match status" value="1"/>
</dbReference>
<dbReference type="InterPro" id="IPR016162">
    <property type="entry name" value="Ald_DH_N"/>
</dbReference>
<dbReference type="Gene3D" id="3.40.605.10">
    <property type="entry name" value="Aldehyde Dehydrogenase, Chain A, domain 1"/>
    <property type="match status" value="1"/>
</dbReference>
<dbReference type="InterPro" id="IPR016163">
    <property type="entry name" value="Ald_DH_C"/>
</dbReference>
<protein>
    <recommendedName>
        <fullName evidence="7">Gamma-glutamyl phosphate reductase</fullName>
        <shortName evidence="7">GPR</shortName>
        <ecNumber evidence="7">1.2.1.41</ecNumber>
    </recommendedName>
    <alternativeName>
        <fullName evidence="7">Glutamate-5-semialdehyde dehydrogenase</fullName>
    </alternativeName>
    <alternativeName>
        <fullName evidence="7">Glutamyl-gamma-semialdehyde dehydrogenase</fullName>
        <shortName evidence="7">GSA dehydrogenase</shortName>
    </alternativeName>
</protein>
<dbReference type="PANTHER" id="PTHR11063">
    <property type="entry name" value="GLUTAMATE SEMIALDEHYDE DEHYDROGENASE"/>
    <property type="match status" value="1"/>
</dbReference>
<dbReference type="HAMAP" id="MF_00412">
    <property type="entry name" value="ProA"/>
    <property type="match status" value="1"/>
</dbReference>
<dbReference type="InterPro" id="IPR016161">
    <property type="entry name" value="Ald_DH/histidinol_DH"/>
</dbReference>